<reference evidence="7" key="2">
    <citation type="submission" date="2015-01" db="EMBL/GenBank/DDBJ databases">
        <title>Evolutionary Origins and Diversification of the Mycorrhizal Mutualists.</title>
        <authorList>
            <consortium name="DOE Joint Genome Institute"/>
            <consortium name="Mycorrhizal Genomics Consortium"/>
            <person name="Kohler A."/>
            <person name="Kuo A."/>
            <person name="Nagy L.G."/>
            <person name="Floudas D."/>
            <person name="Copeland A."/>
            <person name="Barry K.W."/>
            <person name="Cichocki N."/>
            <person name="Veneault-Fourrey C."/>
            <person name="LaButti K."/>
            <person name="Lindquist E.A."/>
            <person name="Lipzen A."/>
            <person name="Lundell T."/>
            <person name="Morin E."/>
            <person name="Murat C."/>
            <person name="Riley R."/>
            <person name="Ohm R."/>
            <person name="Sun H."/>
            <person name="Tunlid A."/>
            <person name="Henrissat B."/>
            <person name="Grigoriev I.V."/>
            <person name="Hibbett D.S."/>
            <person name="Martin F."/>
        </authorList>
    </citation>
    <scope>NUCLEOTIDE SEQUENCE [LARGE SCALE GENOMIC DNA]</scope>
    <source>
        <strain evidence="7">LaAM-08-1</strain>
    </source>
</reference>
<feature type="region of interest" description="Disordered" evidence="4">
    <location>
        <begin position="53"/>
        <end position="101"/>
    </location>
</feature>
<dbReference type="HOGENOM" id="CLU_1408976_0_0_1"/>
<dbReference type="AlphaFoldDB" id="A0A0C9YBI2"/>
<feature type="DNA-binding region" description="HMG box" evidence="2">
    <location>
        <begin position="94"/>
        <end position="162"/>
    </location>
</feature>
<dbReference type="PANTHER" id="PTHR48112:SF22">
    <property type="entry name" value="MITOCHONDRIAL TRANSCRIPTION FACTOR A, ISOFORM B"/>
    <property type="match status" value="1"/>
</dbReference>
<dbReference type="PROSITE" id="PS50118">
    <property type="entry name" value="HMG_BOX_2"/>
    <property type="match status" value="1"/>
</dbReference>
<evidence type="ECO:0000313" key="7">
    <source>
        <dbReference type="Proteomes" id="UP000054477"/>
    </source>
</evidence>
<keyword evidence="3" id="KW-0175">Coiled coil</keyword>
<dbReference type="OrthoDB" id="1919336at2759"/>
<feature type="domain" description="HMG box" evidence="5">
    <location>
        <begin position="94"/>
        <end position="162"/>
    </location>
</feature>
<organism evidence="6 7">
    <name type="scientific">Laccaria amethystina LaAM-08-1</name>
    <dbReference type="NCBI Taxonomy" id="1095629"/>
    <lineage>
        <taxon>Eukaryota</taxon>
        <taxon>Fungi</taxon>
        <taxon>Dikarya</taxon>
        <taxon>Basidiomycota</taxon>
        <taxon>Agaricomycotina</taxon>
        <taxon>Agaricomycetes</taxon>
        <taxon>Agaricomycetidae</taxon>
        <taxon>Agaricales</taxon>
        <taxon>Agaricineae</taxon>
        <taxon>Hydnangiaceae</taxon>
        <taxon>Laccaria</taxon>
    </lineage>
</organism>
<dbReference type="InterPro" id="IPR036910">
    <property type="entry name" value="HMG_box_dom_sf"/>
</dbReference>
<evidence type="ECO:0000313" key="6">
    <source>
        <dbReference type="EMBL" id="KIK07627.1"/>
    </source>
</evidence>
<gene>
    <name evidence="6" type="ORF">K443DRAFT_167654</name>
</gene>
<dbReference type="STRING" id="1095629.A0A0C9YBI2"/>
<evidence type="ECO:0000256" key="4">
    <source>
        <dbReference type="SAM" id="MobiDB-lite"/>
    </source>
</evidence>
<dbReference type="EMBL" id="KN838546">
    <property type="protein sequence ID" value="KIK07627.1"/>
    <property type="molecule type" value="Genomic_DNA"/>
</dbReference>
<proteinExistence type="predicted"/>
<feature type="coiled-coil region" evidence="3">
    <location>
        <begin position="133"/>
        <end position="160"/>
    </location>
</feature>
<dbReference type="InterPro" id="IPR050342">
    <property type="entry name" value="HMGB"/>
</dbReference>
<dbReference type="Pfam" id="PF00505">
    <property type="entry name" value="HMG_box"/>
    <property type="match status" value="1"/>
</dbReference>
<keyword evidence="7" id="KW-1185">Reference proteome</keyword>
<protein>
    <recommendedName>
        <fullName evidence="5">HMG box domain-containing protein</fullName>
    </recommendedName>
</protein>
<dbReference type="Gene3D" id="1.10.30.10">
    <property type="entry name" value="High mobility group box domain"/>
    <property type="match status" value="1"/>
</dbReference>
<keyword evidence="1 2" id="KW-0238">DNA-binding</keyword>
<name>A0A0C9YBI2_9AGAR</name>
<dbReference type="InterPro" id="IPR009071">
    <property type="entry name" value="HMG_box_dom"/>
</dbReference>
<reference evidence="6 7" key="1">
    <citation type="submission" date="2014-04" db="EMBL/GenBank/DDBJ databases">
        <authorList>
            <consortium name="DOE Joint Genome Institute"/>
            <person name="Kuo A."/>
            <person name="Kohler A."/>
            <person name="Nagy L.G."/>
            <person name="Floudas D."/>
            <person name="Copeland A."/>
            <person name="Barry K.W."/>
            <person name="Cichocki N."/>
            <person name="Veneault-Fourrey C."/>
            <person name="LaButti K."/>
            <person name="Lindquist E.A."/>
            <person name="Lipzen A."/>
            <person name="Lundell T."/>
            <person name="Morin E."/>
            <person name="Murat C."/>
            <person name="Sun H."/>
            <person name="Tunlid A."/>
            <person name="Henrissat B."/>
            <person name="Grigoriev I.V."/>
            <person name="Hibbett D.S."/>
            <person name="Martin F."/>
            <person name="Nordberg H.P."/>
            <person name="Cantor M.N."/>
            <person name="Hua S.X."/>
        </authorList>
    </citation>
    <scope>NUCLEOTIDE SEQUENCE [LARGE SCALE GENOMIC DNA]</scope>
    <source>
        <strain evidence="6 7">LaAM-08-1</strain>
    </source>
</reference>
<dbReference type="Proteomes" id="UP000054477">
    <property type="component" value="Unassembled WGS sequence"/>
</dbReference>
<evidence type="ECO:0000256" key="3">
    <source>
        <dbReference type="SAM" id="Coils"/>
    </source>
</evidence>
<dbReference type="GO" id="GO:0003677">
    <property type="term" value="F:DNA binding"/>
    <property type="evidence" value="ECO:0007669"/>
    <property type="project" value="UniProtKB-UniRule"/>
</dbReference>
<evidence type="ECO:0000256" key="2">
    <source>
        <dbReference type="PROSITE-ProRule" id="PRU00267"/>
    </source>
</evidence>
<dbReference type="GO" id="GO:0005634">
    <property type="term" value="C:nucleus"/>
    <property type="evidence" value="ECO:0007669"/>
    <property type="project" value="UniProtKB-UniRule"/>
</dbReference>
<dbReference type="SMART" id="SM00398">
    <property type="entry name" value="HMG"/>
    <property type="match status" value="1"/>
</dbReference>
<accession>A0A0C9YBI2</accession>
<dbReference type="PANTHER" id="PTHR48112">
    <property type="entry name" value="HIGH MOBILITY GROUP PROTEIN DSP1"/>
    <property type="match status" value="1"/>
</dbReference>
<evidence type="ECO:0000256" key="1">
    <source>
        <dbReference type="ARBA" id="ARBA00023125"/>
    </source>
</evidence>
<dbReference type="SUPFAM" id="SSF47095">
    <property type="entry name" value="HMG-box"/>
    <property type="match status" value="1"/>
</dbReference>
<keyword evidence="2" id="KW-0539">Nucleus</keyword>
<sequence length="193" mass="21627">MSTTDIAHLEKQRKELAASFNDIATVMKRSSELAASFAQSLLGSDAFEVLQHLQQGADPAPTKGKRKAAVTEDEPLDGTKKRKRIIKPKDPNAPKRPASSYILFQNDVRKDLKEMHPELNNADLLTLISDQWKNMSSEEKDKYNQENKVLTQQYSEEKKAYDSRTPEEIQAAKTAAEIALAVRTFTFLSSSSV</sequence>
<evidence type="ECO:0000259" key="5">
    <source>
        <dbReference type="PROSITE" id="PS50118"/>
    </source>
</evidence>